<reference evidence="1 2" key="1">
    <citation type="journal article" date="2014" name="Nat. Genet.">
        <title>Genome sequence of the hot pepper provides insights into the evolution of pungency in Capsicum species.</title>
        <authorList>
            <person name="Kim S."/>
            <person name="Park M."/>
            <person name="Yeom S.I."/>
            <person name="Kim Y.M."/>
            <person name="Lee J.M."/>
            <person name="Lee H.A."/>
            <person name="Seo E."/>
            <person name="Choi J."/>
            <person name="Cheong K."/>
            <person name="Kim K.T."/>
            <person name="Jung K."/>
            <person name="Lee G.W."/>
            <person name="Oh S.K."/>
            <person name="Bae C."/>
            <person name="Kim S.B."/>
            <person name="Lee H.Y."/>
            <person name="Kim S.Y."/>
            <person name="Kim M.S."/>
            <person name="Kang B.C."/>
            <person name="Jo Y.D."/>
            <person name="Yang H.B."/>
            <person name="Jeong H.J."/>
            <person name="Kang W.H."/>
            <person name="Kwon J.K."/>
            <person name="Shin C."/>
            <person name="Lim J.Y."/>
            <person name="Park J.H."/>
            <person name="Huh J.H."/>
            <person name="Kim J.S."/>
            <person name="Kim B.D."/>
            <person name="Cohen O."/>
            <person name="Paran I."/>
            <person name="Suh M.C."/>
            <person name="Lee S.B."/>
            <person name="Kim Y.K."/>
            <person name="Shin Y."/>
            <person name="Noh S.J."/>
            <person name="Park J."/>
            <person name="Seo Y.S."/>
            <person name="Kwon S.Y."/>
            <person name="Kim H.A."/>
            <person name="Park J.M."/>
            <person name="Kim H.J."/>
            <person name="Choi S.B."/>
            <person name="Bosland P.W."/>
            <person name="Reeves G."/>
            <person name="Jo S.H."/>
            <person name="Lee B.W."/>
            <person name="Cho H.T."/>
            <person name="Choi H.S."/>
            <person name="Lee M.S."/>
            <person name="Yu Y."/>
            <person name="Do Choi Y."/>
            <person name="Park B.S."/>
            <person name="van Deynze A."/>
            <person name="Ashrafi H."/>
            <person name="Hill T."/>
            <person name="Kim W.T."/>
            <person name="Pai H.S."/>
            <person name="Ahn H.K."/>
            <person name="Yeam I."/>
            <person name="Giovannoni J.J."/>
            <person name="Rose J.K."/>
            <person name="Sorensen I."/>
            <person name="Lee S.J."/>
            <person name="Kim R.W."/>
            <person name="Choi I.Y."/>
            <person name="Choi B.S."/>
            <person name="Lim J.S."/>
            <person name="Lee Y.H."/>
            <person name="Choi D."/>
        </authorList>
    </citation>
    <scope>NUCLEOTIDE SEQUENCE [LARGE SCALE GENOMIC DNA]</scope>
    <source>
        <strain evidence="2">cv. CM334</strain>
    </source>
</reference>
<name>A0A2G2Z8J6_CAPAN</name>
<gene>
    <name evidence="1" type="ORF">T459_16346</name>
</gene>
<dbReference type="Gene3D" id="2.40.70.10">
    <property type="entry name" value="Acid Proteases"/>
    <property type="match status" value="1"/>
</dbReference>
<reference evidence="1 2" key="2">
    <citation type="journal article" date="2017" name="Genome Biol.">
        <title>New reference genome sequences of hot pepper reveal the massive evolution of plant disease-resistance genes by retroduplication.</title>
        <authorList>
            <person name="Kim S."/>
            <person name="Park J."/>
            <person name="Yeom S.I."/>
            <person name="Kim Y.M."/>
            <person name="Seo E."/>
            <person name="Kim K.T."/>
            <person name="Kim M.S."/>
            <person name="Lee J.M."/>
            <person name="Cheong K."/>
            <person name="Shin H.S."/>
            <person name="Kim S.B."/>
            <person name="Han K."/>
            <person name="Lee J."/>
            <person name="Park M."/>
            <person name="Lee H.A."/>
            <person name="Lee H.Y."/>
            <person name="Lee Y."/>
            <person name="Oh S."/>
            <person name="Lee J.H."/>
            <person name="Choi E."/>
            <person name="Choi E."/>
            <person name="Lee S.E."/>
            <person name="Jeon J."/>
            <person name="Kim H."/>
            <person name="Choi G."/>
            <person name="Song H."/>
            <person name="Lee J."/>
            <person name="Lee S.C."/>
            <person name="Kwon J.K."/>
            <person name="Lee H.Y."/>
            <person name="Koo N."/>
            <person name="Hong Y."/>
            <person name="Kim R.W."/>
            <person name="Kang W.H."/>
            <person name="Huh J.H."/>
            <person name="Kang B.C."/>
            <person name="Yang T.J."/>
            <person name="Lee Y.H."/>
            <person name="Bennetzen J.L."/>
            <person name="Choi D."/>
        </authorList>
    </citation>
    <scope>NUCLEOTIDE SEQUENCE [LARGE SCALE GENOMIC DNA]</scope>
    <source>
        <strain evidence="2">cv. CM334</strain>
    </source>
</reference>
<dbReference type="Gramene" id="PHT78294">
    <property type="protein sequence ID" value="PHT78294"/>
    <property type="gene ID" value="T459_16346"/>
</dbReference>
<dbReference type="OMA" id="CKIVELD"/>
<organism evidence="1 2">
    <name type="scientific">Capsicum annuum</name>
    <name type="common">Capsicum pepper</name>
    <dbReference type="NCBI Taxonomy" id="4072"/>
    <lineage>
        <taxon>Eukaryota</taxon>
        <taxon>Viridiplantae</taxon>
        <taxon>Streptophyta</taxon>
        <taxon>Embryophyta</taxon>
        <taxon>Tracheophyta</taxon>
        <taxon>Spermatophyta</taxon>
        <taxon>Magnoliopsida</taxon>
        <taxon>eudicotyledons</taxon>
        <taxon>Gunneridae</taxon>
        <taxon>Pentapetalae</taxon>
        <taxon>asterids</taxon>
        <taxon>lamiids</taxon>
        <taxon>Solanales</taxon>
        <taxon>Solanaceae</taxon>
        <taxon>Solanoideae</taxon>
        <taxon>Capsiceae</taxon>
        <taxon>Capsicum</taxon>
    </lineage>
</organism>
<evidence type="ECO:0000313" key="1">
    <source>
        <dbReference type="EMBL" id="PHT78294.1"/>
    </source>
</evidence>
<comment type="caution">
    <text evidence="1">The sequence shown here is derived from an EMBL/GenBank/DDBJ whole genome shotgun (WGS) entry which is preliminary data.</text>
</comment>
<dbReference type="AlphaFoldDB" id="A0A2G2Z8J6"/>
<dbReference type="EMBL" id="AYRZ02000006">
    <property type="protein sequence ID" value="PHT78294.1"/>
    <property type="molecule type" value="Genomic_DNA"/>
</dbReference>
<dbReference type="Pfam" id="PF08284">
    <property type="entry name" value="RVP_2"/>
    <property type="match status" value="1"/>
</dbReference>
<accession>A0A2G2Z8J6</accession>
<keyword evidence="2" id="KW-1185">Reference proteome</keyword>
<dbReference type="SUPFAM" id="SSF50630">
    <property type="entry name" value="Acid proteases"/>
    <property type="match status" value="1"/>
</dbReference>
<protein>
    <submittedName>
        <fullName evidence="1">Uncharacterized protein</fullName>
    </submittedName>
</protein>
<dbReference type="InterPro" id="IPR021109">
    <property type="entry name" value="Peptidase_aspartic_dom_sf"/>
</dbReference>
<dbReference type="CDD" id="cd00303">
    <property type="entry name" value="retropepsin_like"/>
    <property type="match status" value="1"/>
</dbReference>
<sequence length="165" mass="18718">METLVEEHNEELQEEYVDPLEMVQPIEHMKISMHALNGSLGFRTLKVTGYHSKMGLHILIDTRSSHNCIDPDLVRKLGCDVRSINPEVVAAANGSMKVDKMTTITWLLQCAEFCADFLLLPLGSYGVVLGVQWLLTLANIKLNFRNLIMEFWHKGRKHLLRGSDS</sequence>
<evidence type="ECO:0000313" key="2">
    <source>
        <dbReference type="Proteomes" id="UP000222542"/>
    </source>
</evidence>
<dbReference type="Proteomes" id="UP000222542">
    <property type="component" value="Unassembled WGS sequence"/>
</dbReference>
<proteinExistence type="predicted"/>